<protein>
    <submittedName>
        <fullName evidence="12">Endonuclease exonuclease phosphatase family protein</fullName>
    </submittedName>
</protein>
<dbReference type="SUPFAM" id="SSF56219">
    <property type="entry name" value="DNase I-like"/>
    <property type="match status" value="1"/>
</dbReference>
<feature type="region of interest" description="Disordered" evidence="11">
    <location>
        <begin position="40"/>
        <end position="61"/>
    </location>
</feature>
<keyword evidence="5" id="KW-0479">Metal-binding</keyword>
<keyword evidence="6" id="KW-0227">DNA damage</keyword>
<keyword evidence="8" id="KW-0460">Magnesium</keyword>
<keyword evidence="9" id="KW-0234">DNA repair</keyword>
<evidence type="ECO:0000313" key="13">
    <source>
        <dbReference type="Proteomes" id="UP001281614"/>
    </source>
</evidence>
<gene>
    <name evidence="12" type="ORF">CKAH01_18980</name>
</gene>
<dbReference type="GO" id="GO:0004519">
    <property type="term" value="F:endonuclease activity"/>
    <property type="evidence" value="ECO:0007669"/>
    <property type="project" value="UniProtKB-KW"/>
</dbReference>
<name>A0AAD9Y561_COLKA</name>
<keyword evidence="13" id="KW-1185">Reference proteome</keyword>
<evidence type="ECO:0000256" key="9">
    <source>
        <dbReference type="ARBA" id="ARBA00023204"/>
    </source>
</evidence>
<comment type="caution">
    <text evidence="12">The sequence shown here is derived from an EMBL/GenBank/DDBJ whole genome shotgun (WGS) entry which is preliminary data.</text>
</comment>
<dbReference type="InterPro" id="IPR051547">
    <property type="entry name" value="TDP2-like"/>
</dbReference>
<dbReference type="GO" id="GO:0070260">
    <property type="term" value="F:5'-tyrosyl-DNA phosphodiesterase activity"/>
    <property type="evidence" value="ECO:0007669"/>
    <property type="project" value="TreeGrafter"/>
</dbReference>
<comment type="subcellular location">
    <subcellularLocation>
        <location evidence="3">Nucleus</location>
    </subcellularLocation>
</comment>
<dbReference type="GO" id="GO:0003697">
    <property type="term" value="F:single-stranded DNA binding"/>
    <property type="evidence" value="ECO:0007669"/>
    <property type="project" value="TreeGrafter"/>
</dbReference>
<dbReference type="GO" id="GO:0004527">
    <property type="term" value="F:exonuclease activity"/>
    <property type="evidence" value="ECO:0007669"/>
    <property type="project" value="UniProtKB-KW"/>
</dbReference>
<keyword evidence="10" id="KW-0539">Nucleus</keyword>
<dbReference type="PANTHER" id="PTHR15822">
    <property type="entry name" value="TRAF AND TNF RECEPTOR-ASSOCIATED PROTEIN"/>
    <property type="match status" value="1"/>
</dbReference>
<evidence type="ECO:0000256" key="3">
    <source>
        <dbReference type="ARBA" id="ARBA00004123"/>
    </source>
</evidence>
<dbReference type="GO" id="GO:0005737">
    <property type="term" value="C:cytoplasm"/>
    <property type="evidence" value="ECO:0007669"/>
    <property type="project" value="TreeGrafter"/>
</dbReference>
<evidence type="ECO:0000256" key="4">
    <source>
        <dbReference type="ARBA" id="ARBA00022722"/>
    </source>
</evidence>
<keyword evidence="12" id="KW-0255">Endonuclease</keyword>
<keyword evidence="7" id="KW-0378">Hydrolase</keyword>
<dbReference type="GO" id="GO:0046872">
    <property type="term" value="F:metal ion binding"/>
    <property type="evidence" value="ECO:0007669"/>
    <property type="project" value="UniProtKB-KW"/>
</dbReference>
<keyword evidence="4" id="KW-0540">Nuclease</keyword>
<evidence type="ECO:0000256" key="7">
    <source>
        <dbReference type="ARBA" id="ARBA00022801"/>
    </source>
</evidence>
<dbReference type="InterPro" id="IPR036691">
    <property type="entry name" value="Endo/exonu/phosph_ase_sf"/>
</dbReference>
<proteinExistence type="predicted"/>
<feature type="compositionally biased region" description="Polar residues" evidence="11">
    <location>
        <begin position="43"/>
        <end position="57"/>
    </location>
</feature>
<dbReference type="Gene3D" id="3.60.10.10">
    <property type="entry name" value="Endonuclease/exonuclease/phosphatase"/>
    <property type="match status" value="1"/>
</dbReference>
<evidence type="ECO:0000313" key="12">
    <source>
        <dbReference type="EMBL" id="KAK2734302.1"/>
    </source>
</evidence>
<comment type="cofactor">
    <cofactor evidence="1">
        <name>Mn(2+)</name>
        <dbReference type="ChEBI" id="CHEBI:29035"/>
    </cofactor>
</comment>
<dbReference type="EMBL" id="VYYT01000469">
    <property type="protein sequence ID" value="KAK2734302.1"/>
    <property type="molecule type" value="Genomic_DNA"/>
</dbReference>
<evidence type="ECO:0000256" key="1">
    <source>
        <dbReference type="ARBA" id="ARBA00001936"/>
    </source>
</evidence>
<evidence type="ECO:0000256" key="6">
    <source>
        <dbReference type="ARBA" id="ARBA00022763"/>
    </source>
</evidence>
<dbReference type="GO" id="GO:0005634">
    <property type="term" value="C:nucleus"/>
    <property type="evidence" value="ECO:0007669"/>
    <property type="project" value="UniProtKB-SubCell"/>
</dbReference>
<accession>A0AAD9Y561</accession>
<evidence type="ECO:0000256" key="5">
    <source>
        <dbReference type="ARBA" id="ARBA00022723"/>
    </source>
</evidence>
<dbReference type="PANTHER" id="PTHR15822:SF4">
    <property type="entry name" value="TYROSYL-DNA PHOSPHODIESTERASE 2"/>
    <property type="match status" value="1"/>
</dbReference>
<organism evidence="12 13">
    <name type="scientific">Colletotrichum kahawae</name>
    <name type="common">Coffee berry disease fungus</name>
    <dbReference type="NCBI Taxonomy" id="34407"/>
    <lineage>
        <taxon>Eukaryota</taxon>
        <taxon>Fungi</taxon>
        <taxon>Dikarya</taxon>
        <taxon>Ascomycota</taxon>
        <taxon>Pezizomycotina</taxon>
        <taxon>Sordariomycetes</taxon>
        <taxon>Hypocreomycetidae</taxon>
        <taxon>Glomerellales</taxon>
        <taxon>Glomerellaceae</taxon>
        <taxon>Colletotrichum</taxon>
        <taxon>Colletotrichum gloeosporioides species complex</taxon>
    </lineage>
</organism>
<evidence type="ECO:0000256" key="8">
    <source>
        <dbReference type="ARBA" id="ARBA00022842"/>
    </source>
</evidence>
<dbReference type="Proteomes" id="UP001281614">
    <property type="component" value="Unassembled WGS sequence"/>
</dbReference>
<evidence type="ECO:0000256" key="2">
    <source>
        <dbReference type="ARBA" id="ARBA00001946"/>
    </source>
</evidence>
<evidence type="ECO:0000256" key="10">
    <source>
        <dbReference type="ARBA" id="ARBA00023242"/>
    </source>
</evidence>
<sequence length="317" mass="35589">MGNYLSIFKSQGPPLKVVTRPADQPDLTPVPQSWHEFDEETSEWTSVENATSGSPQAEPTEIFDPDLKLTIATWNVDAFADFPAKRLSYLLSRILDHAPVPDIRDEWYSSEKDTFNWGGHLFATMTLLSKARFGHLGRARYGALGRVSRIKFRSYYGRDALCSEIFLPSNPSPILRRPSFKRIQLINVHLDSLARIPSLRPHQLWLASKVLREAGYGLVAGDFNPVLPEDETLIEGNHLVDAWKAVRGEEPGYTWGVDGNAPFPPNRMDKVTMVGLTPVHMEVMHPDTIVVQGPEEAKNVPWSDHSGLKCTFTIDSQ</sequence>
<keyword evidence="12" id="KW-0269">Exonuclease</keyword>
<dbReference type="AlphaFoldDB" id="A0AAD9Y561"/>
<reference evidence="12" key="1">
    <citation type="submission" date="2023-02" db="EMBL/GenBank/DDBJ databases">
        <title>Colletotrichum kahawae CIFC_Que2 genome sequencing and assembly.</title>
        <authorList>
            <person name="Baroncelli R."/>
        </authorList>
    </citation>
    <scope>NUCLEOTIDE SEQUENCE</scope>
    <source>
        <strain evidence="12">CIFC_Que2</strain>
    </source>
</reference>
<dbReference type="GO" id="GO:0006302">
    <property type="term" value="P:double-strand break repair"/>
    <property type="evidence" value="ECO:0007669"/>
    <property type="project" value="TreeGrafter"/>
</dbReference>
<comment type="cofactor">
    <cofactor evidence="2">
        <name>Mg(2+)</name>
        <dbReference type="ChEBI" id="CHEBI:18420"/>
    </cofactor>
</comment>
<evidence type="ECO:0000256" key="11">
    <source>
        <dbReference type="SAM" id="MobiDB-lite"/>
    </source>
</evidence>